<proteinExistence type="inferred from homology"/>
<evidence type="ECO:0000256" key="1">
    <source>
        <dbReference type="ARBA" id="ARBA00001967"/>
    </source>
</evidence>
<keyword evidence="12" id="KW-0460">Magnesium</keyword>
<feature type="binding site" evidence="12">
    <location>
        <position position="61"/>
    </location>
    <ligand>
        <name>Ni(2+)</name>
        <dbReference type="ChEBI" id="CHEBI:49786"/>
    </ligand>
</feature>
<dbReference type="InterPro" id="IPR001501">
    <property type="entry name" value="Ni-dep_hyd_lsu"/>
</dbReference>
<dbReference type="GO" id="GO:0008901">
    <property type="term" value="F:ferredoxin hydrogenase activity"/>
    <property type="evidence" value="ECO:0007669"/>
    <property type="project" value="InterPro"/>
</dbReference>
<organism evidence="13 14">
    <name type="scientific">Thiorhodococcus mannitoliphagus</name>
    <dbReference type="NCBI Taxonomy" id="329406"/>
    <lineage>
        <taxon>Bacteria</taxon>
        <taxon>Pseudomonadati</taxon>
        <taxon>Pseudomonadota</taxon>
        <taxon>Gammaproteobacteria</taxon>
        <taxon>Chromatiales</taxon>
        <taxon>Chromatiaceae</taxon>
        <taxon>Thiorhodococcus</taxon>
    </lineage>
</organism>
<comment type="subcellular location">
    <subcellularLocation>
        <location evidence="2">Cell envelope</location>
    </subcellularLocation>
</comment>
<dbReference type="RefSeq" id="WP_164652386.1">
    <property type="nucleotide sequence ID" value="NZ_JAAIJR010000010.1"/>
</dbReference>
<protein>
    <recommendedName>
        <fullName evidence="9">Uptake hydrogenase large subunit</fullName>
    </recommendedName>
    <alternativeName>
        <fullName evidence="11">Hydrogenlyase</fullName>
    </alternativeName>
    <alternativeName>
        <fullName evidence="10">Membrane-bound hydrogenase large subunit</fullName>
    </alternativeName>
</protein>
<comment type="similarity">
    <text evidence="3">Belongs to the [NiFe]/[NiFeSe] hydrogenase large subunit family.</text>
</comment>
<evidence type="ECO:0000256" key="3">
    <source>
        <dbReference type="ARBA" id="ARBA00009292"/>
    </source>
</evidence>
<feature type="binding site" evidence="12">
    <location>
        <position position="42"/>
    </location>
    <ligand>
        <name>Mg(2+)</name>
        <dbReference type="ChEBI" id="CHEBI:18420"/>
    </ligand>
</feature>
<feature type="binding site" evidence="12">
    <location>
        <position position="64"/>
    </location>
    <ligand>
        <name>Ni(2+)</name>
        <dbReference type="ChEBI" id="CHEBI:49786"/>
    </ligand>
</feature>
<dbReference type="Gene3D" id="1.10.645.10">
    <property type="entry name" value="Cytochrome-c3 Hydrogenase, chain B"/>
    <property type="match status" value="1"/>
</dbReference>
<evidence type="ECO:0000313" key="13">
    <source>
        <dbReference type="EMBL" id="NEX19485.1"/>
    </source>
</evidence>
<comment type="cofactor">
    <cofactor evidence="1 12">
        <name>Ni(2+)</name>
        <dbReference type="ChEBI" id="CHEBI:49786"/>
    </cofactor>
</comment>
<dbReference type="GO" id="GO:0016151">
    <property type="term" value="F:nickel cation binding"/>
    <property type="evidence" value="ECO:0007669"/>
    <property type="project" value="InterPro"/>
</dbReference>
<name>A0A6P1DUW6_9GAMM</name>
<dbReference type="InterPro" id="IPR050867">
    <property type="entry name" value="NiFe/NiFeSe_hydrgnase_LSU"/>
</dbReference>
<dbReference type="PANTHER" id="PTHR42958">
    <property type="entry name" value="HYDROGENASE-2 LARGE CHAIN"/>
    <property type="match status" value="1"/>
</dbReference>
<keyword evidence="6 12" id="KW-0479">Metal-binding</keyword>
<dbReference type="SUPFAM" id="SSF56762">
    <property type="entry name" value="HydB/Nqo4-like"/>
    <property type="match status" value="1"/>
</dbReference>
<evidence type="ECO:0000256" key="8">
    <source>
        <dbReference type="ARBA" id="ARBA00037655"/>
    </source>
</evidence>
<evidence type="ECO:0000256" key="2">
    <source>
        <dbReference type="ARBA" id="ARBA00004196"/>
    </source>
</evidence>
<accession>A0A6P1DUW6</accession>
<keyword evidence="7" id="KW-0560">Oxidoreductase</keyword>
<keyword evidence="14" id="KW-1185">Reference proteome</keyword>
<gene>
    <name evidence="13" type="ORF">G3480_04005</name>
</gene>
<comment type="cofactor">
    <cofactor evidence="12">
        <name>Fe cation</name>
        <dbReference type="ChEBI" id="CHEBI:24875"/>
    </cofactor>
</comment>
<comment type="subunit">
    <text evidence="4">Heterodimer of a large and a small subunit.</text>
</comment>
<evidence type="ECO:0000256" key="7">
    <source>
        <dbReference type="ARBA" id="ARBA00023002"/>
    </source>
</evidence>
<evidence type="ECO:0000256" key="4">
    <source>
        <dbReference type="ARBA" id="ARBA00011771"/>
    </source>
</evidence>
<evidence type="ECO:0000313" key="14">
    <source>
        <dbReference type="Proteomes" id="UP000471640"/>
    </source>
</evidence>
<evidence type="ECO:0000256" key="6">
    <source>
        <dbReference type="ARBA" id="ARBA00022723"/>
    </source>
</evidence>
<dbReference type="InterPro" id="IPR029014">
    <property type="entry name" value="NiFe-Hase_large"/>
</dbReference>
<dbReference type="Proteomes" id="UP000471640">
    <property type="component" value="Unassembled WGS sequence"/>
</dbReference>
<dbReference type="Pfam" id="PF00374">
    <property type="entry name" value="NiFeSe_Hases"/>
    <property type="match status" value="1"/>
</dbReference>
<dbReference type="PROSITE" id="PS00507">
    <property type="entry name" value="NI_HGENASE_L_1"/>
    <property type="match status" value="1"/>
</dbReference>
<keyword evidence="5 12" id="KW-0533">Nickel</keyword>
<dbReference type="EMBL" id="JAAIJR010000010">
    <property type="protein sequence ID" value="NEX19485.1"/>
    <property type="molecule type" value="Genomic_DNA"/>
</dbReference>
<comment type="function">
    <text evidence="8">This enzyme recycles the H(2) produced by nitrogenase to increase the production of ATP and to protect nitrogenase against inhibition or damage by O(2) under carbon- or phosphate-limited conditions.</text>
</comment>
<reference evidence="14" key="1">
    <citation type="journal article" date="2020" name="Microbiol. Resour. Announc.">
        <title>Draft Genome Sequences of Thiorhodococcus mannitoliphagus and Thiorhodococcus minor, Purple Sulfur Photosynthetic Bacteria in the Gammaproteobacterial Family Chromatiaceae.</title>
        <authorList>
            <person name="Aviles F.A."/>
            <person name="Meyer T.E."/>
            <person name="Kyndt J.A."/>
        </authorList>
    </citation>
    <scope>NUCLEOTIDE SEQUENCE [LARGE SCALE GENOMIC DNA]</scope>
    <source>
        <strain evidence="14">DSM 18266</strain>
    </source>
</reference>
<feature type="binding site" evidence="12">
    <location>
        <position position="64"/>
    </location>
    <ligand>
        <name>Fe cation</name>
        <dbReference type="ChEBI" id="CHEBI:24875"/>
    </ligand>
</feature>
<evidence type="ECO:0000256" key="11">
    <source>
        <dbReference type="ARBA" id="ARBA00042683"/>
    </source>
</evidence>
<dbReference type="InterPro" id="IPR018194">
    <property type="entry name" value="Ni-dep_hyd_lsu_Ni_BS"/>
</dbReference>
<dbReference type="AlphaFoldDB" id="A0A6P1DUW6"/>
<keyword evidence="12" id="KW-0408">Iron</keyword>
<comment type="caution">
    <text evidence="13">The sequence shown here is derived from an EMBL/GenBank/DDBJ whole genome shotgun (WGS) entry which is preliminary data.</text>
</comment>
<evidence type="ECO:0000256" key="10">
    <source>
        <dbReference type="ARBA" id="ARBA00041237"/>
    </source>
</evidence>
<dbReference type="PANTHER" id="PTHR42958:SF2">
    <property type="entry name" value="UPTAKE HYDROGENASE LARGE SUBUNIT"/>
    <property type="match status" value="1"/>
</dbReference>
<sequence>MTASIVVDPMTRIEGHLRFVIRLEDQVVTDAHCTADMFRGIEKALIGHDARVAQQVTQRVCGVCPYAHAEAASLALENAMGLKPNANGQRLRNLIVGRCVGCAGERFPRQIMLHAYGDRRSIMNEFEA</sequence>
<dbReference type="GO" id="GO:0030313">
    <property type="term" value="C:cell envelope"/>
    <property type="evidence" value="ECO:0007669"/>
    <property type="project" value="UniProtKB-SubCell"/>
</dbReference>
<evidence type="ECO:0000256" key="9">
    <source>
        <dbReference type="ARBA" id="ARBA00040803"/>
    </source>
</evidence>
<evidence type="ECO:0000256" key="5">
    <source>
        <dbReference type="ARBA" id="ARBA00022596"/>
    </source>
</evidence>
<reference evidence="13 14" key="2">
    <citation type="submission" date="2020-02" db="EMBL/GenBank/DDBJ databases">
        <title>Genome sequences of Thiorhodococcus mannitoliphagus and Thiorhodococcus minor, purple sulfur photosynthetic bacteria in the gammaproteobacterial family, Chromatiaceae.</title>
        <authorList>
            <person name="Aviles F.A."/>
            <person name="Meyer T.E."/>
            <person name="Kyndt J.A."/>
        </authorList>
    </citation>
    <scope>NUCLEOTIDE SEQUENCE [LARGE SCALE GENOMIC DNA]</scope>
    <source>
        <strain evidence="13 14">DSM 18266</strain>
    </source>
</reference>
<evidence type="ECO:0000256" key="12">
    <source>
        <dbReference type="PIRSR" id="PIRSR601501-1"/>
    </source>
</evidence>